<organism evidence="11 12">
    <name type="scientific">Mycena sanguinolenta</name>
    <dbReference type="NCBI Taxonomy" id="230812"/>
    <lineage>
        <taxon>Eukaryota</taxon>
        <taxon>Fungi</taxon>
        <taxon>Dikarya</taxon>
        <taxon>Basidiomycota</taxon>
        <taxon>Agaricomycotina</taxon>
        <taxon>Agaricomycetes</taxon>
        <taxon>Agaricomycetidae</taxon>
        <taxon>Agaricales</taxon>
        <taxon>Marasmiineae</taxon>
        <taxon>Mycenaceae</taxon>
        <taxon>Mycena</taxon>
    </lineage>
</organism>
<dbReference type="PRINTS" id="PR00463">
    <property type="entry name" value="EP450I"/>
</dbReference>
<evidence type="ECO:0000256" key="1">
    <source>
        <dbReference type="ARBA" id="ARBA00001971"/>
    </source>
</evidence>
<comment type="pathway">
    <text evidence="2">Secondary metabolite biosynthesis.</text>
</comment>
<dbReference type="SUPFAM" id="SSF48264">
    <property type="entry name" value="Cytochrome P450"/>
    <property type="match status" value="1"/>
</dbReference>
<dbReference type="GO" id="GO:0005506">
    <property type="term" value="F:iron ion binding"/>
    <property type="evidence" value="ECO:0007669"/>
    <property type="project" value="InterPro"/>
</dbReference>
<comment type="similarity">
    <text evidence="3 10">Belongs to the cytochrome P450 family.</text>
</comment>
<dbReference type="Pfam" id="PF00067">
    <property type="entry name" value="p450"/>
    <property type="match status" value="2"/>
</dbReference>
<dbReference type="InterPro" id="IPR001128">
    <property type="entry name" value="Cyt_P450"/>
</dbReference>
<dbReference type="Proteomes" id="UP000623467">
    <property type="component" value="Unassembled WGS sequence"/>
</dbReference>
<evidence type="ECO:0000256" key="7">
    <source>
        <dbReference type="ARBA" id="ARBA00023004"/>
    </source>
</evidence>
<evidence type="ECO:0000256" key="6">
    <source>
        <dbReference type="ARBA" id="ARBA00023002"/>
    </source>
</evidence>
<evidence type="ECO:0000313" key="12">
    <source>
        <dbReference type="Proteomes" id="UP000623467"/>
    </source>
</evidence>
<evidence type="ECO:0000256" key="2">
    <source>
        <dbReference type="ARBA" id="ARBA00005179"/>
    </source>
</evidence>
<protein>
    <submittedName>
        <fullName evidence="11">Putative monooxygenase</fullName>
    </submittedName>
</protein>
<evidence type="ECO:0000256" key="3">
    <source>
        <dbReference type="ARBA" id="ARBA00010617"/>
    </source>
</evidence>
<evidence type="ECO:0000256" key="5">
    <source>
        <dbReference type="ARBA" id="ARBA00022723"/>
    </source>
</evidence>
<keyword evidence="4 9" id="KW-0349">Heme</keyword>
<keyword evidence="8 10" id="KW-0503">Monooxygenase</keyword>
<dbReference type="InterPro" id="IPR002401">
    <property type="entry name" value="Cyt_P450_E_grp-I"/>
</dbReference>
<dbReference type="GO" id="GO:0020037">
    <property type="term" value="F:heme binding"/>
    <property type="evidence" value="ECO:0007669"/>
    <property type="project" value="InterPro"/>
</dbReference>
<dbReference type="InterPro" id="IPR017972">
    <property type="entry name" value="Cyt_P450_CS"/>
</dbReference>
<dbReference type="PROSITE" id="PS00086">
    <property type="entry name" value="CYTOCHROME_P450"/>
    <property type="match status" value="1"/>
</dbReference>
<proteinExistence type="inferred from homology"/>
<dbReference type="AlphaFoldDB" id="A0A8H6ZGE8"/>
<evidence type="ECO:0000256" key="8">
    <source>
        <dbReference type="ARBA" id="ARBA00023033"/>
    </source>
</evidence>
<gene>
    <name evidence="11" type="ORF">MSAN_00469800</name>
</gene>
<keyword evidence="5 9" id="KW-0479">Metal-binding</keyword>
<dbReference type="OrthoDB" id="2789670at2759"/>
<comment type="cofactor">
    <cofactor evidence="1 9">
        <name>heme</name>
        <dbReference type="ChEBI" id="CHEBI:30413"/>
    </cofactor>
</comment>
<dbReference type="GO" id="GO:0004497">
    <property type="term" value="F:monooxygenase activity"/>
    <property type="evidence" value="ECO:0007669"/>
    <property type="project" value="UniProtKB-KW"/>
</dbReference>
<dbReference type="PANTHER" id="PTHR46300">
    <property type="entry name" value="P450, PUTATIVE (EUROFUNG)-RELATED-RELATED"/>
    <property type="match status" value="1"/>
</dbReference>
<reference evidence="11" key="1">
    <citation type="submission" date="2020-05" db="EMBL/GenBank/DDBJ databases">
        <title>Mycena genomes resolve the evolution of fungal bioluminescence.</title>
        <authorList>
            <person name="Tsai I.J."/>
        </authorList>
    </citation>
    <scope>NUCLEOTIDE SEQUENCE</scope>
    <source>
        <strain evidence="11">160909Yilan</strain>
    </source>
</reference>
<evidence type="ECO:0000256" key="9">
    <source>
        <dbReference type="PIRSR" id="PIRSR602401-1"/>
    </source>
</evidence>
<name>A0A8H6ZGE8_9AGAR</name>
<keyword evidence="12" id="KW-1185">Reference proteome</keyword>
<dbReference type="PANTHER" id="PTHR46300:SF7">
    <property type="entry name" value="P450, PUTATIVE (EUROFUNG)-RELATED"/>
    <property type="match status" value="1"/>
</dbReference>
<evidence type="ECO:0000256" key="4">
    <source>
        <dbReference type="ARBA" id="ARBA00022617"/>
    </source>
</evidence>
<evidence type="ECO:0000256" key="10">
    <source>
        <dbReference type="RuleBase" id="RU000461"/>
    </source>
</evidence>
<keyword evidence="7 9" id="KW-0408">Iron</keyword>
<accession>A0A8H6ZGE8</accession>
<dbReference type="Gene3D" id="1.10.630.10">
    <property type="entry name" value="Cytochrome P450"/>
    <property type="match status" value="1"/>
</dbReference>
<keyword evidence="6 10" id="KW-0560">Oxidoreductase</keyword>
<sequence>MPRNYEWLTLSRWAKEYGDIVYLEAFGQPLILLNSYKVAKDLLEKAVYADRPHLEMARLSGFDKTFVLQRYNEDWRRQRKIASQDLAPRMVPRYHTFLESEARFLARDLLQDPSRLAHLISLKAGTILIRISYGHYVSTDDDPFLTLIRASMSVFTRSAAAGVFSVLLDVRVNSNIVTVKYLPPWLPGTKFLAKAKGWRDIVRKAVWAPYAKSKHSLESGGALLPNTCATALAAIGDGLSPDLEEQLVWAAGTMTAGGLETLIIGMLNLILALILNPAVQAKAQAEIDTVIGRDRLPTISDQVSLPYVRSVVVEVFRLNPPIPLGVFHALSQDDIYQGMHIPKGSIVMANIWYDEGPACEHERTLRESVLRHMLHDPEVFTDPMEFRPERYQNLDFEMEKVTSAVFGFGRRSCPGKSLAESTLFAFAATVLATCEIVPKVDKEENDMMPNVTYSSGIFR</sequence>
<dbReference type="GO" id="GO:0016705">
    <property type="term" value="F:oxidoreductase activity, acting on paired donors, with incorporation or reduction of molecular oxygen"/>
    <property type="evidence" value="ECO:0007669"/>
    <property type="project" value="InterPro"/>
</dbReference>
<dbReference type="EMBL" id="JACAZH010000002">
    <property type="protein sequence ID" value="KAF7375801.1"/>
    <property type="molecule type" value="Genomic_DNA"/>
</dbReference>
<dbReference type="InterPro" id="IPR050364">
    <property type="entry name" value="Cytochrome_P450_fung"/>
</dbReference>
<dbReference type="CDD" id="cd11065">
    <property type="entry name" value="CYP64-like"/>
    <property type="match status" value="1"/>
</dbReference>
<comment type="caution">
    <text evidence="11">The sequence shown here is derived from an EMBL/GenBank/DDBJ whole genome shotgun (WGS) entry which is preliminary data.</text>
</comment>
<feature type="binding site" description="axial binding residue" evidence="9">
    <location>
        <position position="413"/>
    </location>
    <ligand>
        <name>heme</name>
        <dbReference type="ChEBI" id="CHEBI:30413"/>
    </ligand>
    <ligandPart>
        <name>Fe</name>
        <dbReference type="ChEBI" id="CHEBI:18248"/>
    </ligandPart>
</feature>
<dbReference type="InterPro" id="IPR036396">
    <property type="entry name" value="Cyt_P450_sf"/>
</dbReference>
<evidence type="ECO:0000313" key="11">
    <source>
        <dbReference type="EMBL" id="KAF7375801.1"/>
    </source>
</evidence>